<dbReference type="AlphaFoldDB" id="A0AAD7EDD9"/>
<gene>
    <name evidence="1" type="ORF">DFH08DRAFT_1087706</name>
</gene>
<protein>
    <submittedName>
        <fullName evidence="1">Uncharacterized protein</fullName>
    </submittedName>
</protein>
<dbReference type="EMBL" id="JARIHO010000073">
    <property type="protein sequence ID" value="KAJ7312335.1"/>
    <property type="molecule type" value="Genomic_DNA"/>
</dbReference>
<comment type="caution">
    <text evidence="1">The sequence shown here is derived from an EMBL/GenBank/DDBJ whole genome shotgun (WGS) entry which is preliminary data.</text>
</comment>
<name>A0AAD7EDD9_9AGAR</name>
<reference evidence="1" key="1">
    <citation type="submission" date="2023-03" db="EMBL/GenBank/DDBJ databases">
        <title>Massive genome expansion in bonnet fungi (Mycena s.s.) driven by repeated elements and novel gene families across ecological guilds.</title>
        <authorList>
            <consortium name="Lawrence Berkeley National Laboratory"/>
            <person name="Harder C.B."/>
            <person name="Miyauchi S."/>
            <person name="Viragh M."/>
            <person name="Kuo A."/>
            <person name="Thoen E."/>
            <person name="Andreopoulos B."/>
            <person name="Lu D."/>
            <person name="Skrede I."/>
            <person name="Drula E."/>
            <person name="Henrissat B."/>
            <person name="Morin E."/>
            <person name="Kohler A."/>
            <person name="Barry K."/>
            <person name="LaButti K."/>
            <person name="Morin E."/>
            <person name="Salamov A."/>
            <person name="Lipzen A."/>
            <person name="Mereny Z."/>
            <person name="Hegedus B."/>
            <person name="Baldrian P."/>
            <person name="Stursova M."/>
            <person name="Weitz H."/>
            <person name="Taylor A."/>
            <person name="Grigoriev I.V."/>
            <person name="Nagy L.G."/>
            <person name="Martin F."/>
            <person name="Kauserud H."/>
        </authorList>
    </citation>
    <scope>NUCLEOTIDE SEQUENCE</scope>
    <source>
        <strain evidence="1">CBHHK002</strain>
    </source>
</reference>
<evidence type="ECO:0000313" key="2">
    <source>
        <dbReference type="Proteomes" id="UP001218218"/>
    </source>
</evidence>
<sequence length="138" mass="15146">MTRAPNSDPPIELCAARIVVRGRPSVPNHFIALFSTLISGAGSSSNLYFREGLIRYCESTVFCFISSIKTSSPWILTATTPTPIAQSLSCTPRIIVHMFSTRVGLKKWGCRVCPRIDRCTECMGVAHGWALHFGWGLG</sequence>
<keyword evidence="2" id="KW-1185">Reference proteome</keyword>
<evidence type="ECO:0000313" key="1">
    <source>
        <dbReference type="EMBL" id="KAJ7312335.1"/>
    </source>
</evidence>
<organism evidence="1 2">
    <name type="scientific">Mycena albidolilacea</name>
    <dbReference type="NCBI Taxonomy" id="1033008"/>
    <lineage>
        <taxon>Eukaryota</taxon>
        <taxon>Fungi</taxon>
        <taxon>Dikarya</taxon>
        <taxon>Basidiomycota</taxon>
        <taxon>Agaricomycotina</taxon>
        <taxon>Agaricomycetes</taxon>
        <taxon>Agaricomycetidae</taxon>
        <taxon>Agaricales</taxon>
        <taxon>Marasmiineae</taxon>
        <taxon>Mycenaceae</taxon>
        <taxon>Mycena</taxon>
    </lineage>
</organism>
<accession>A0AAD7EDD9</accession>
<dbReference type="Proteomes" id="UP001218218">
    <property type="component" value="Unassembled WGS sequence"/>
</dbReference>
<proteinExistence type="predicted"/>